<evidence type="ECO:0000313" key="19">
    <source>
        <dbReference type="EMBL" id="EGD46944.1"/>
    </source>
</evidence>
<keyword evidence="10 16" id="KW-0093">Biotin biosynthesis</keyword>
<dbReference type="PIRSF" id="PIRSF001619">
    <property type="entry name" value="Biotin_synth"/>
    <property type="match status" value="1"/>
</dbReference>
<dbReference type="InterPro" id="IPR013785">
    <property type="entry name" value="Aldolase_TIM"/>
</dbReference>
<dbReference type="EC" id="2.8.1.6" evidence="4 16"/>
<dbReference type="InterPro" id="IPR058240">
    <property type="entry name" value="rSAM_sf"/>
</dbReference>
<evidence type="ECO:0000256" key="9">
    <source>
        <dbReference type="ARBA" id="ARBA00022723"/>
    </source>
</evidence>
<evidence type="ECO:0000256" key="14">
    <source>
        <dbReference type="ARBA" id="ARBA00057568"/>
    </source>
</evidence>
<dbReference type="InterPro" id="IPR007197">
    <property type="entry name" value="rSAM"/>
</dbReference>
<evidence type="ECO:0000256" key="5">
    <source>
        <dbReference type="ARBA" id="ARBA00022485"/>
    </source>
</evidence>
<sequence>MNMLQHIKNDILTGRLIDKEQALTLTNVPLDELCIAANEIREFFCGKNFDICTIVNGKSGRCSENCKYCAQSSFYRTKVDEYPLQDTNELVAQAKNIADLGVLRYSIVTSGKSLNNDELDKACESIKAIKENTNISVCVSFGLLNEAQYKKLKTAGVERIHNNLETSRNYFPKVCTTHDYDDKISAIKAAKKAGLSVCSGGIMGLDESMEDRIDMALALRELGIDSIPVNMLNPISGTPYEKNEILTNNEMCRTVAIFRLILPTAFIRLAGGRGLLPDKGRRCLISGANAMISGDMLTTSGISIENDMKMIEELGYKTPLIVY</sequence>
<dbReference type="CDD" id="cd01335">
    <property type="entry name" value="Radical_SAM"/>
    <property type="match status" value="1"/>
</dbReference>
<dbReference type="SFLD" id="SFLDG01060">
    <property type="entry name" value="BATS_domain_containing"/>
    <property type="match status" value="1"/>
</dbReference>
<evidence type="ECO:0000256" key="6">
    <source>
        <dbReference type="ARBA" id="ARBA00022679"/>
    </source>
</evidence>
<keyword evidence="12 16" id="KW-0411">Iron-sulfur</keyword>
<dbReference type="OrthoDB" id="9786826at2"/>
<keyword evidence="9 16" id="KW-0479">Metal-binding</keyword>
<evidence type="ECO:0000256" key="16">
    <source>
        <dbReference type="HAMAP-Rule" id="MF_01694"/>
    </source>
</evidence>
<feature type="binding site" evidence="16 17">
    <location>
        <position position="138"/>
    </location>
    <ligand>
        <name>[2Fe-2S] cluster</name>
        <dbReference type="ChEBI" id="CHEBI:190135"/>
    </ligand>
</feature>
<reference evidence="19" key="1">
    <citation type="submission" date="2009-07" db="EMBL/GenBank/DDBJ databases">
        <authorList>
            <consortium name="US DOE Joint Genome Institute (JGI-PGF)"/>
            <person name="Lucas S."/>
            <person name="Copeland A."/>
            <person name="Lapidus A."/>
            <person name="Glavina del Rio T."/>
            <person name="Tice H."/>
            <person name="Bruce D."/>
            <person name="Goodwin L."/>
            <person name="Pitluck S."/>
            <person name="Larimer F."/>
            <person name="Land M.L."/>
            <person name="Mouttaki H."/>
            <person name="He Z."/>
            <person name="Zhou J."/>
            <person name="Hemme C.L."/>
        </authorList>
    </citation>
    <scope>NUCLEOTIDE SEQUENCE [LARGE SCALE GENOMIC DNA]</scope>
    <source>
        <strain evidence="19">DSM 2782</strain>
    </source>
</reference>
<feature type="binding site" evidence="16 17">
    <location>
        <position position="268"/>
    </location>
    <ligand>
        <name>[2Fe-2S] cluster</name>
        <dbReference type="ChEBI" id="CHEBI:190135"/>
    </ligand>
</feature>
<dbReference type="GO" id="GO:0009102">
    <property type="term" value="P:biotin biosynthetic process"/>
    <property type="evidence" value="ECO:0007669"/>
    <property type="project" value="UniProtKB-UniRule"/>
</dbReference>
<evidence type="ECO:0000256" key="15">
    <source>
        <dbReference type="ARBA" id="ARBA00070199"/>
    </source>
</evidence>
<evidence type="ECO:0000256" key="10">
    <source>
        <dbReference type="ARBA" id="ARBA00022756"/>
    </source>
</evidence>
<comment type="similarity">
    <text evidence="2 16">Belongs to the radical SAM superfamily. Biotin synthase family.</text>
</comment>
<dbReference type="HAMAP" id="MF_01694">
    <property type="entry name" value="BioB"/>
    <property type="match status" value="1"/>
</dbReference>
<dbReference type="SFLD" id="SFLDS00029">
    <property type="entry name" value="Radical_SAM"/>
    <property type="match status" value="1"/>
</dbReference>
<keyword evidence="20" id="KW-1185">Reference proteome</keyword>
<dbReference type="Gene3D" id="3.20.20.70">
    <property type="entry name" value="Aldolase class I"/>
    <property type="match status" value="1"/>
</dbReference>
<dbReference type="FunFam" id="3.20.20.70:FF:000026">
    <property type="entry name" value="Biotin synthase"/>
    <property type="match status" value="1"/>
</dbReference>
<comment type="catalytic activity">
    <reaction evidence="13 16">
        <text>(4R,5S)-dethiobiotin + (sulfur carrier)-SH + 2 reduced [2Fe-2S]-[ferredoxin] + 2 S-adenosyl-L-methionine = (sulfur carrier)-H + biotin + 2 5'-deoxyadenosine + 2 L-methionine + 2 oxidized [2Fe-2S]-[ferredoxin]</text>
        <dbReference type="Rhea" id="RHEA:22060"/>
        <dbReference type="Rhea" id="RHEA-COMP:10000"/>
        <dbReference type="Rhea" id="RHEA-COMP:10001"/>
        <dbReference type="Rhea" id="RHEA-COMP:14737"/>
        <dbReference type="Rhea" id="RHEA-COMP:14739"/>
        <dbReference type="ChEBI" id="CHEBI:17319"/>
        <dbReference type="ChEBI" id="CHEBI:29917"/>
        <dbReference type="ChEBI" id="CHEBI:33737"/>
        <dbReference type="ChEBI" id="CHEBI:33738"/>
        <dbReference type="ChEBI" id="CHEBI:57586"/>
        <dbReference type="ChEBI" id="CHEBI:57844"/>
        <dbReference type="ChEBI" id="CHEBI:59789"/>
        <dbReference type="ChEBI" id="CHEBI:64428"/>
        <dbReference type="ChEBI" id="CHEBI:149473"/>
        <dbReference type="EC" id="2.8.1.6"/>
    </reaction>
</comment>
<evidence type="ECO:0000256" key="13">
    <source>
        <dbReference type="ARBA" id="ARBA00051157"/>
    </source>
</evidence>
<comment type="function">
    <text evidence="14 16">Catalyzes the conversion of dethiobiotin (DTB) to biotin by the insertion of a sulfur atom into dethiobiotin via a radical-based mechanism.</text>
</comment>
<dbReference type="SFLD" id="SFLDG01278">
    <property type="entry name" value="biotin_synthase_like"/>
    <property type="match status" value="1"/>
</dbReference>
<evidence type="ECO:0000256" key="17">
    <source>
        <dbReference type="PIRSR" id="PIRSR001619-1"/>
    </source>
</evidence>
<accession>F1TF06</accession>
<dbReference type="NCBIfam" id="TIGR00433">
    <property type="entry name" value="bioB"/>
    <property type="match status" value="1"/>
</dbReference>
<dbReference type="InterPro" id="IPR010722">
    <property type="entry name" value="BATS_dom"/>
</dbReference>
<feature type="binding site" evidence="16 17">
    <location>
        <position position="106"/>
    </location>
    <ligand>
        <name>[2Fe-2S] cluster</name>
        <dbReference type="ChEBI" id="CHEBI:190135"/>
    </ligand>
</feature>
<reference evidence="19" key="2">
    <citation type="submission" date="2011-01" db="EMBL/GenBank/DDBJ databases">
        <title>The Non-contiguous Finished genome of Clostridium papyrosolvens.</title>
        <authorList>
            <person name="Lucas S."/>
            <person name="Copeland A."/>
            <person name="Lapidus A."/>
            <person name="Cheng J.-F."/>
            <person name="Goodwin L."/>
            <person name="Pitluck S."/>
            <person name="Misra M."/>
            <person name="Chertkov O."/>
            <person name="Detter J.C."/>
            <person name="Han C."/>
            <person name="Tapia R."/>
            <person name="Land M."/>
            <person name="Hauser L."/>
            <person name="Kyrpides N."/>
            <person name="Ivanova N."/>
            <person name="Pagani I."/>
            <person name="Mouttaki H."/>
            <person name="He Z."/>
            <person name="Zhou J."/>
            <person name="Hemme C.L."/>
            <person name="Woyke T."/>
        </authorList>
    </citation>
    <scope>NUCLEOTIDE SEQUENCE [LARGE SCALE GENOMIC DNA]</scope>
    <source>
        <strain evidence="19">DSM 2782</strain>
    </source>
</reference>
<feature type="domain" description="Radical SAM core" evidence="18">
    <location>
        <begin position="44"/>
        <end position="273"/>
    </location>
</feature>
<dbReference type="SMART" id="SM00876">
    <property type="entry name" value="BATS"/>
    <property type="match status" value="1"/>
</dbReference>
<evidence type="ECO:0000256" key="1">
    <source>
        <dbReference type="ARBA" id="ARBA00004942"/>
    </source>
</evidence>
<name>F1TF06_9FIRM</name>
<comment type="caution">
    <text evidence="19">The sequence shown here is derived from an EMBL/GenBank/DDBJ whole genome shotgun (WGS) entry which is preliminary data.</text>
</comment>
<dbReference type="Proteomes" id="UP000003860">
    <property type="component" value="Unassembled WGS sequence"/>
</dbReference>
<dbReference type="GO" id="GO:0004076">
    <property type="term" value="F:biotin synthase activity"/>
    <property type="evidence" value="ECO:0007669"/>
    <property type="project" value="UniProtKB-UniRule"/>
</dbReference>
<evidence type="ECO:0000259" key="18">
    <source>
        <dbReference type="PROSITE" id="PS51918"/>
    </source>
</evidence>
<feature type="binding site" evidence="16 17">
    <location>
        <position position="198"/>
    </location>
    <ligand>
        <name>[2Fe-2S] cluster</name>
        <dbReference type="ChEBI" id="CHEBI:190135"/>
    </ligand>
</feature>
<gene>
    <name evidence="16" type="primary">bioB</name>
    <name evidence="19" type="ORF">Cpap_1139</name>
</gene>
<dbReference type="InterPro" id="IPR024177">
    <property type="entry name" value="Biotin_synthase"/>
</dbReference>
<dbReference type="eggNOG" id="COG0502">
    <property type="taxonomic scope" value="Bacteria"/>
</dbReference>
<comment type="cofactor">
    <cofactor evidence="16 17">
        <name>[4Fe-4S] cluster</name>
        <dbReference type="ChEBI" id="CHEBI:49883"/>
    </cofactor>
    <text evidence="16 17">Binds 1 [4Fe-4S] cluster. The cluster is coordinated with 3 cysteines and an exchangeable S-adenosyl-L-methionine.</text>
</comment>
<comment type="cofactor">
    <cofactor evidence="16">
        <name>[2Fe-2S] cluster</name>
        <dbReference type="ChEBI" id="CHEBI:190135"/>
    </cofactor>
    <text evidence="16">Binds 1 [2Fe-2S] cluster. The cluster is coordinated with 3 cysteines and 1 arginine.</text>
</comment>
<organism evidence="19 20">
    <name type="scientific">Ruminiclostridium papyrosolvens DSM 2782</name>
    <dbReference type="NCBI Taxonomy" id="588581"/>
    <lineage>
        <taxon>Bacteria</taxon>
        <taxon>Bacillati</taxon>
        <taxon>Bacillota</taxon>
        <taxon>Clostridia</taxon>
        <taxon>Eubacteriales</taxon>
        <taxon>Oscillospiraceae</taxon>
        <taxon>Ruminiclostridium</taxon>
    </lineage>
</organism>
<dbReference type="GO" id="GO:0051537">
    <property type="term" value="F:2 iron, 2 sulfur cluster binding"/>
    <property type="evidence" value="ECO:0007669"/>
    <property type="project" value="UniProtKB-KW"/>
</dbReference>
<evidence type="ECO:0000256" key="8">
    <source>
        <dbReference type="ARBA" id="ARBA00022714"/>
    </source>
</evidence>
<evidence type="ECO:0000256" key="11">
    <source>
        <dbReference type="ARBA" id="ARBA00023004"/>
    </source>
</evidence>
<evidence type="ECO:0000256" key="4">
    <source>
        <dbReference type="ARBA" id="ARBA00012236"/>
    </source>
</evidence>
<protein>
    <recommendedName>
        <fullName evidence="15 16">Biotin synthase</fullName>
        <ecNumber evidence="4 16">2.8.1.6</ecNumber>
    </recommendedName>
</protein>
<feature type="binding site" evidence="16 17">
    <location>
        <position position="69"/>
    </location>
    <ligand>
        <name>[4Fe-4S] cluster</name>
        <dbReference type="ChEBI" id="CHEBI:49883"/>
        <note>4Fe-4S-S-AdoMet</note>
    </ligand>
</feature>
<dbReference type="AlphaFoldDB" id="F1TF06"/>
<feature type="binding site" evidence="16 17">
    <location>
        <position position="66"/>
    </location>
    <ligand>
        <name>[4Fe-4S] cluster</name>
        <dbReference type="ChEBI" id="CHEBI:49883"/>
        <note>4Fe-4S-S-AdoMet</note>
    </ligand>
</feature>
<keyword evidence="11 16" id="KW-0408">Iron</keyword>
<dbReference type="GO" id="GO:0005506">
    <property type="term" value="F:iron ion binding"/>
    <property type="evidence" value="ECO:0007669"/>
    <property type="project" value="UniProtKB-UniRule"/>
</dbReference>
<keyword evidence="8 16" id="KW-0001">2Fe-2S</keyword>
<keyword evidence="5 16" id="KW-0004">4Fe-4S</keyword>
<dbReference type="SUPFAM" id="SSF102114">
    <property type="entry name" value="Radical SAM enzymes"/>
    <property type="match status" value="1"/>
</dbReference>
<proteinExistence type="inferred from homology"/>
<evidence type="ECO:0000256" key="2">
    <source>
        <dbReference type="ARBA" id="ARBA00010765"/>
    </source>
</evidence>
<evidence type="ECO:0000256" key="7">
    <source>
        <dbReference type="ARBA" id="ARBA00022691"/>
    </source>
</evidence>
<keyword evidence="6 16" id="KW-0808">Transferase</keyword>
<dbReference type="InterPro" id="IPR006638">
    <property type="entry name" value="Elp3/MiaA/NifB-like_rSAM"/>
</dbReference>
<dbReference type="RefSeq" id="WP_004620485.1">
    <property type="nucleotide sequence ID" value="NZ_ACXX02000010.1"/>
</dbReference>
<comment type="pathway">
    <text evidence="1 16">Cofactor biosynthesis; biotin biosynthesis; biotin from 7,8-diaminononanoate: step 2/2.</text>
</comment>
<dbReference type="PANTHER" id="PTHR22976:SF2">
    <property type="entry name" value="BIOTIN SYNTHASE, MITOCHONDRIAL"/>
    <property type="match status" value="1"/>
</dbReference>
<dbReference type="PROSITE" id="PS51918">
    <property type="entry name" value="RADICAL_SAM"/>
    <property type="match status" value="1"/>
</dbReference>
<dbReference type="STRING" id="588581.Cpap_1139"/>
<dbReference type="SMART" id="SM00729">
    <property type="entry name" value="Elp3"/>
    <property type="match status" value="1"/>
</dbReference>
<dbReference type="Pfam" id="PF04055">
    <property type="entry name" value="Radical_SAM"/>
    <property type="match status" value="1"/>
</dbReference>
<dbReference type="UniPathway" id="UPA00078">
    <property type="reaction ID" value="UER00162"/>
</dbReference>
<dbReference type="Pfam" id="PF06968">
    <property type="entry name" value="BATS"/>
    <property type="match status" value="1"/>
</dbReference>
<comment type="cofactor">
    <cofactor evidence="17">
        <name>[2Fe-2S] cluster</name>
        <dbReference type="ChEBI" id="CHEBI:190135"/>
    </cofactor>
    <text evidence="17">Binds 1 [2Fe-2S] cluster. The cluster is coordinated with 3 cysteines and 1 arginine.</text>
</comment>
<dbReference type="EMBL" id="ACXX02000010">
    <property type="protein sequence ID" value="EGD46944.1"/>
    <property type="molecule type" value="Genomic_DNA"/>
</dbReference>
<evidence type="ECO:0000256" key="3">
    <source>
        <dbReference type="ARBA" id="ARBA00011738"/>
    </source>
</evidence>
<keyword evidence="7 16" id="KW-0949">S-adenosyl-L-methionine</keyword>
<evidence type="ECO:0000256" key="12">
    <source>
        <dbReference type="ARBA" id="ARBA00023014"/>
    </source>
</evidence>
<dbReference type="GO" id="GO:0051539">
    <property type="term" value="F:4 iron, 4 sulfur cluster binding"/>
    <property type="evidence" value="ECO:0007669"/>
    <property type="project" value="UniProtKB-KW"/>
</dbReference>
<feature type="binding site" evidence="16 17">
    <location>
        <position position="62"/>
    </location>
    <ligand>
        <name>[4Fe-4S] cluster</name>
        <dbReference type="ChEBI" id="CHEBI:49883"/>
        <note>4Fe-4S-S-AdoMet</note>
    </ligand>
</feature>
<dbReference type="InterPro" id="IPR002684">
    <property type="entry name" value="Biotin_synth/BioAB"/>
</dbReference>
<comment type="subunit">
    <text evidence="3 16">Homodimer.</text>
</comment>
<dbReference type="PANTHER" id="PTHR22976">
    <property type="entry name" value="BIOTIN SYNTHASE"/>
    <property type="match status" value="1"/>
</dbReference>
<evidence type="ECO:0000313" key="20">
    <source>
        <dbReference type="Proteomes" id="UP000003860"/>
    </source>
</evidence>